<gene>
    <name evidence="2" type="ORF">TEQG_04537</name>
</gene>
<keyword evidence="3" id="KW-1185">Reference proteome</keyword>
<evidence type="ECO:0000256" key="1">
    <source>
        <dbReference type="SAM" id="MobiDB-lite"/>
    </source>
</evidence>
<proteinExistence type="predicted"/>
<dbReference type="EMBL" id="DS995740">
    <property type="protein sequence ID" value="EGE05528.1"/>
    <property type="molecule type" value="Genomic_DNA"/>
</dbReference>
<feature type="region of interest" description="Disordered" evidence="1">
    <location>
        <begin position="23"/>
        <end position="66"/>
    </location>
</feature>
<dbReference type="HOGENOM" id="CLU_2211819_0_0_1"/>
<accession>F2PUG0</accession>
<organism evidence="2 3">
    <name type="scientific">Trichophyton equinum (strain ATCC MYA-4606 / CBS 127.97)</name>
    <name type="common">Horse ringworm fungus</name>
    <dbReference type="NCBI Taxonomy" id="559882"/>
    <lineage>
        <taxon>Eukaryota</taxon>
        <taxon>Fungi</taxon>
        <taxon>Dikarya</taxon>
        <taxon>Ascomycota</taxon>
        <taxon>Pezizomycotina</taxon>
        <taxon>Eurotiomycetes</taxon>
        <taxon>Eurotiomycetidae</taxon>
        <taxon>Onygenales</taxon>
        <taxon>Arthrodermataceae</taxon>
        <taxon>Trichophyton</taxon>
    </lineage>
</organism>
<feature type="compositionally biased region" description="Acidic residues" evidence="1">
    <location>
        <begin position="33"/>
        <end position="50"/>
    </location>
</feature>
<name>F2PUG0_TRIEC</name>
<dbReference type="AlphaFoldDB" id="F2PUG0"/>
<evidence type="ECO:0000313" key="3">
    <source>
        <dbReference type="Proteomes" id="UP000009169"/>
    </source>
</evidence>
<protein>
    <submittedName>
        <fullName evidence="2">Uncharacterized protein</fullName>
    </submittedName>
</protein>
<dbReference type="Proteomes" id="UP000009169">
    <property type="component" value="Unassembled WGS sequence"/>
</dbReference>
<evidence type="ECO:0000313" key="2">
    <source>
        <dbReference type="EMBL" id="EGE05528.1"/>
    </source>
</evidence>
<reference evidence="3" key="1">
    <citation type="journal article" date="2012" name="MBio">
        <title>Comparative genome analysis of Trichophyton rubrum and related dermatophytes reveals candidate genes involved in infection.</title>
        <authorList>
            <person name="Martinez D.A."/>
            <person name="Oliver B.G."/>
            <person name="Graeser Y."/>
            <person name="Goldberg J.M."/>
            <person name="Li W."/>
            <person name="Martinez-Rossi N.M."/>
            <person name="Monod M."/>
            <person name="Shelest E."/>
            <person name="Barton R.C."/>
            <person name="Birch E."/>
            <person name="Brakhage A.A."/>
            <person name="Chen Z."/>
            <person name="Gurr S.J."/>
            <person name="Heiman D."/>
            <person name="Heitman J."/>
            <person name="Kosti I."/>
            <person name="Rossi A."/>
            <person name="Saif S."/>
            <person name="Samalova M."/>
            <person name="Saunders C.W."/>
            <person name="Shea T."/>
            <person name="Summerbell R.C."/>
            <person name="Xu J."/>
            <person name="Young S."/>
            <person name="Zeng Q."/>
            <person name="Birren B.W."/>
            <person name="Cuomo C.A."/>
            <person name="White T.C."/>
        </authorList>
    </citation>
    <scope>NUCLEOTIDE SEQUENCE [LARGE SCALE GENOMIC DNA]</scope>
    <source>
        <strain evidence="3">ATCC MYA-4606 / CBS 127.97</strain>
    </source>
</reference>
<dbReference type="VEuPathDB" id="FungiDB:TEQG_04537"/>
<sequence length="107" mass="11896">MPRHVHWHKSLIAVDLLSPDLKISVPSKAKQTDDEDEDEDEDDGEDEDIEVMAGGGEGGRRTAGDTAWGKRYRYRAGKRTTHQCVNGFAGCMYPCIDHALTIEVEPP</sequence>